<feature type="region of interest" description="Disordered" evidence="2">
    <location>
        <begin position="272"/>
        <end position="291"/>
    </location>
</feature>
<sequence length="817" mass="90756">RQAAGGKTGKKQKAQQQTFSQEHAAIFKDVGFMTLDEARSCKDWKEPPATEQAALRTPFKAALIARAKRLLDVVQANRRAQKESALEEQELSMLKTALLMLKPKGVQLPELTKLRFDMNTELNTIHAQQKQLHQRAMLLEVRIAKVYDQEQELMAQDLEPGYTSEEEEGPDEQPVQDCAQPSPTPKGWTTGAPWRTSAAGAAAPADPGPGAAPRAGHTPRGLPRQLLTVKKEHTSQSAPSQQVETAKAEGNRPELFNQEVAQAIRQLHQRMDSIQSQCQQQRAAPPAPPQAVEAQQLAMAARMQQECQAMELRMQQELQEQNWGVKRMQQELEERERMLATQQKEFIQAETTQRTRLEAQQMAISQVTQQHQAQDFRLENAMRVRLEEAMQLEEYNEQALRQRAELQEQCRFLAERSSQLQAQSDSAATHLDARQQAAAELDEANGRILVQQQKRAWEEQRKYEEMEIQARQRFQQAMEQLEVETSAARQAMARSTQEAAERAALEQAQAAELAQQKHSSQHREAAMAIQQESDRLRMEQRILSEAVAEQLHIRARVLNDDLLLEEETIAQQFQREELALQQEELQAASAMIHRSRDEANGTDTPPAEQPSDAGQCYIDWQQVQAHWGAVAAHAQVPPGQGSTGESHDSHSPAQHSDQGSSSGGPVVLSPTQPVDPRWWLPGTPEADGEGAAAARQGKQDQDPTLESSGRRDAALAASAPPGVEASLQGRQQQQGDLGKPVSGASNSPAQSKDITASAGSSSAGLSDATLRDNLLDLTATTRQQHVKQRLLQHGARGKLFQTREKGLEDLRRAKEAK</sequence>
<feature type="non-terminal residue" evidence="3">
    <location>
        <position position="1"/>
    </location>
</feature>
<feature type="compositionally biased region" description="Low complexity" evidence="2">
    <location>
        <begin position="275"/>
        <end position="291"/>
    </location>
</feature>
<accession>A0ABN9PT03</accession>
<evidence type="ECO:0000313" key="3">
    <source>
        <dbReference type="EMBL" id="CAK0796197.1"/>
    </source>
</evidence>
<dbReference type="Proteomes" id="UP001189429">
    <property type="component" value="Unassembled WGS sequence"/>
</dbReference>
<gene>
    <name evidence="3" type="ORF">PCOR1329_LOCUS5630</name>
</gene>
<protein>
    <recommendedName>
        <fullName evidence="5">Cilia- and flagella-associated protein 157</fullName>
    </recommendedName>
</protein>
<feature type="region of interest" description="Disordered" evidence="2">
    <location>
        <begin position="161"/>
        <end position="252"/>
    </location>
</feature>
<feature type="coiled-coil region" evidence="1">
    <location>
        <begin position="378"/>
        <end position="498"/>
    </location>
</feature>
<evidence type="ECO:0008006" key="5">
    <source>
        <dbReference type="Google" id="ProtNLM"/>
    </source>
</evidence>
<feature type="compositionally biased region" description="Polar residues" evidence="2">
    <location>
        <begin position="235"/>
        <end position="244"/>
    </location>
</feature>
<evidence type="ECO:0000256" key="1">
    <source>
        <dbReference type="SAM" id="Coils"/>
    </source>
</evidence>
<proteinExistence type="predicted"/>
<keyword evidence="4" id="KW-1185">Reference proteome</keyword>
<reference evidence="3" key="1">
    <citation type="submission" date="2023-10" db="EMBL/GenBank/DDBJ databases">
        <authorList>
            <person name="Chen Y."/>
            <person name="Shah S."/>
            <person name="Dougan E. K."/>
            <person name="Thang M."/>
            <person name="Chan C."/>
        </authorList>
    </citation>
    <scope>NUCLEOTIDE SEQUENCE [LARGE SCALE GENOMIC DNA]</scope>
</reference>
<feature type="compositionally biased region" description="Polar residues" evidence="2">
    <location>
        <begin position="743"/>
        <end position="754"/>
    </location>
</feature>
<feature type="compositionally biased region" description="Low complexity" evidence="2">
    <location>
        <begin position="191"/>
        <end position="221"/>
    </location>
</feature>
<dbReference type="EMBL" id="CAUYUJ010001491">
    <property type="protein sequence ID" value="CAK0796197.1"/>
    <property type="molecule type" value="Genomic_DNA"/>
</dbReference>
<comment type="caution">
    <text evidence="3">The sequence shown here is derived from an EMBL/GenBank/DDBJ whole genome shotgun (WGS) entry which is preliminary data.</text>
</comment>
<name>A0ABN9PT03_9DINO</name>
<feature type="region of interest" description="Disordered" evidence="2">
    <location>
        <begin position="635"/>
        <end position="767"/>
    </location>
</feature>
<feature type="compositionally biased region" description="Low complexity" evidence="2">
    <location>
        <begin position="755"/>
        <end position="767"/>
    </location>
</feature>
<organism evidence="3 4">
    <name type="scientific">Prorocentrum cordatum</name>
    <dbReference type="NCBI Taxonomy" id="2364126"/>
    <lineage>
        <taxon>Eukaryota</taxon>
        <taxon>Sar</taxon>
        <taxon>Alveolata</taxon>
        <taxon>Dinophyceae</taxon>
        <taxon>Prorocentrales</taxon>
        <taxon>Prorocentraceae</taxon>
        <taxon>Prorocentrum</taxon>
    </lineage>
</organism>
<keyword evidence="1" id="KW-0175">Coiled coil</keyword>
<evidence type="ECO:0000313" key="4">
    <source>
        <dbReference type="Proteomes" id="UP001189429"/>
    </source>
</evidence>
<feature type="non-terminal residue" evidence="3">
    <location>
        <position position="817"/>
    </location>
</feature>
<evidence type="ECO:0000256" key="2">
    <source>
        <dbReference type="SAM" id="MobiDB-lite"/>
    </source>
</evidence>